<dbReference type="Proteomes" id="UP000042958">
    <property type="component" value="Unassembled WGS sequence"/>
</dbReference>
<accession>A0A0F7TW00</accession>
<evidence type="ECO:0000259" key="1">
    <source>
        <dbReference type="Pfam" id="PF08241"/>
    </source>
</evidence>
<evidence type="ECO:0000313" key="3">
    <source>
        <dbReference type="Proteomes" id="UP000042958"/>
    </source>
</evidence>
<gene>
    <name evidence="2" type="ORF">PMG11_08606</name>
</gene>
<feature type="domain" description="Methyltransferase type 11" evidence="1">
    <location>
        <begin position="63"/>
        <end position="153"/>
    </location>
</feature>
<sequence length="277" mass="30264">MAAADAIPPAQYFTSLSRNYSRQTGNSTRALFASIAGRITPAITPSSVIHDNAGGVGTATSVILDNLAPTSPDDIPEVLITDNNPAMIAAASENFMEMNSRITAAEADSQDLSSIDDAKFTHSIVNFSVFLFPNALQALREIHRTLQADGVAVLLTWKRFGFGSTIHVAQSLVRPDLPPIPIPGSQFMNPGVLAELVIKAGFSEAEMHVYQDNTVRKDEDLEGMREFMLADFSRVVMKDWTEGERARWPAAVDEAIRREVEQYGGILFESWAVIAHK</sequence>
<organism evidence="2 3">
    <name type="scientific">Penicillium brasilianum</name>
    <dbReference type="NCBI Taxonomy" id="104259"/>
    <lineage>
        <taxon>Eukaryota</taxon>
        <taxon>Fungi</taxon>
        <taxon>Dikarya</taxon>
        <taxon>Ascomycota</taxon>
        <taxon>Pezizomycotina</taxon>
        <taxon>Eurotiomycetes</taxon>
        <taxon>Eurotiomycetidae</taxon>
        <taxon>Eurotiales</taxon>
        <taxon>Aspergillaceae</taxon>
        <taxon>Penicillium</taxon>
    </lineage>
</organism>
<dbReference type="InterPro" id="IPR029063">
    <property type="entry name" value="SAM-dependent_MTases_sf"/>
</dbReference>
<name>A0A0F7TW00_PENBI</name>
<dbReference type="InterPro" id="IPR013216">
    <property type="entry name" value="Methyltransf_11"/>
</dbReference>
<dbReference type="SUPFAM" id="SSF53335">
    <property type="entry name" value="S-adenosyl-L-methionine-dependent methyltransferases"/>
    <property type="match status" value="1"/>
</dbReference>
<dbReference type="OrthoDB" id="2013972at2759"/>
<dbReference type="Gene3D" id="3.40.50.150">
    <property type="entry name" value="Vaccinia Virus protein VP39"/>
    <property type="match status" value="1"/>
</dbReference>
<dbReference type="GO" id="GO:0008757">
    <property type="term" value="F:S-adenosylmethionine-dependent methyltransferase activity"/>
    <property type="evidence" value="ECO:0007669"/>
    <property type="project" value="InterPro"/>
</dbReference>
<proteinExistence type="predicted"/>
<evidence type="ECO:0000313" key="2">
    <source>
        <dbReference type="EMBL" id="CEJ60011.1"/>
    </source>
</evidence>
<protein>
    <recommendedName>
        <fullName evidence="1">Methyltransferase type 11 domain-containing protein</fullName>
    </recommendedName>
</protein>
<reference evidence="3" key="1">
    <citation type="journal article" date="2015" name="Genome Announc.">
        <title>Draft genome sequence of the fungus Penicillium brasilianum MG11.</title>
        <authorList>
            <person name="Horn F."/>
            <person name="Linde J."/>
            <person name="Mattern D.J."/>
            <person name="Walther G."/>
            <person name="Guthke R."/>
            <person name="Brakhage A.A."/>
            <person name="Valiante V."/>
        </authorList>
    </citation>
    <scope>NUCLEOTIDE SEQUENCE [LARGE SCALE GENOMIC DNA]</scope>
    <source>
        <strain evidence="3">MG11</strain>
    </source>
</reference>
<dbReference type="Pfam" id="PF08241">
    <property type="entry name" value="Methyltransf_11"/>
    <property type="match status" value="1"/>
</dbReference>
<dbReference type="EMBL" id="CDHK01000008">
    <property type="protein sequence ID" value="CEJ60011.1"/>
    <property type="molecule type" value="Genomic_DNA"/>
</dbReference>
<keyword evidence="3" id="KW-1185">Reference proteome</keyword>
<dbReference type="AlphaFoldDB" id="A0A0F7TW00"/>